<evidence type="ECO:0000313" key="1">
    <source>
        <dbReference type="EMBL" id="MBA8926798.1"/>
    </source>
</evidence>
<keyword evidence="2" id="KW-1185">Reference proteome</keyword>
<proteinExistence type="predicted"/>
<comment type="caution">
    <text evidence="1">The sequence shown here is derived from an EMBL/GenBank/DDBJ whole genome shotgun (WGS) entry which is preliminary data.</text>
</comment>
<dbReference type="EMBL" id="JACJID010000003">
    <property type="protein sequence ID" value="MBA8926798.1"/>
    <property type="molecule type" value="Genomic_DNA"/>
</dbReference>
<dbReference type="Proteomes" id="UP000517916">
    <property type="component" value="Unassembled WGS sequence"/>
</dbReference>
<gene>
    <name evidence="1" type="ORF">BC739_004004</name>
</gene>
<evidence type="ECO:0000313" key="2">
    <source>
        <dbReference type="Proteomes" id="UP000517916"/>
    </source>
</evidence>
<sequence>MPRQPTTSAVGLLGHPDTIRLTVAPANDQALVLAVDGEVVHLPMDLATLVLHWYRTHAAEGCE</sequence>
<protein>
    <submittedName>
        <fullName evidence="1">Uncharacterized protein</fullName>
    </submittedName>
</protein>
<name>A0ABR6BIT6_9PSEU</name>
<dbReference type="RefSeq" id="WP_182838603.1">
    <property type="nucleotide sequence ID" value="NZ_BAAABQ010000091.1"/>
</dbReference>
<accession>A0ABR6BIT6</accession>
<organism evidence="1 2">
    <name type="scientific">Kutzneria viridogrisea</name>
    <dbReference type="NCBI Taxonomy" id="47990"/>
    <lineage>
        <taxon>Bacteria</taxon>
        <taxon>Bacillati</taxon>
        <taxon>Actinomycetota</taxon>
        <taxon>Actinomycetes</taxon>
        <taxon>Pseudonocardiales</taxon>
        <taxon>Pseudonocardiaceae</taxon>
        <taxon>Kutzneria</taxon>
    </lineage>
</organism>
<reference evidence="1 2" key="1">
    <citation type="submission" date="2020-08" db="EMBL/GenBank/DDBJ databases">
        <title>Genomic Encyclopedia of Archaeal and Bacterial Type Strains, Phase II (KMG-II): from individual species to whole genera.</title>
        <authorList>
            <person name="Goeker M."/>
        </authorList>
    </citation>
    <scope>NUCLEOTIDE SEQUENCE [LARGE SCALE GENOMIC DNA]</scope>
    <source>
        <strain evidence="1 2">DSM 43850</strain>
    </source>
</reference>